<keyword evidence="2" id="KW-1185">Reference proteome</keyword>
<protein>
    <submittedName>
        <fullName evidence="1">Uncharacterized protein</fullName>
    </submittedName>
</protein>
<dbReference type="Proteomes" id="UP000000305">
    <property type="component" value="Unassembled WGS sequence"/>
</dbReference>
<dbReference type="HOGENOM" id="CLU_2266400_0_0_1"/>
<gene>
    <name evidence="1" type="ORF">DAPPUDRAFT_122686</name>
</gene>
<accession>E9I4X4</accession>
<dbReference type="InParanoid" id="E9I4X4"/>
<evidence type="ECO:0000313" key="2">
    <source>
        <dbReference type="Proteomes" id="UP000000305"/>
    </source>
</evidence>
<dbReference type="AlphaFoldDB" id="E9I4X4"/>
<reference evidence="1 2" key="1">
    <citation type="journal article" date="2011" name="Science">
        <title>The ecoresponsive genome of Daphnia pulex.</title>
        <authorList>
            <person name="Colbourne J.K."/>
            <person name="Pfrender M.E."/>
            <person name="Gilbert D."/>
            <person name="Thomas W.K."/>
            <person name="Tucker A."/>
            <person name="Oakley T.H."/>
            <person name="Tokishita S."/>
            <person name="Aerts A."/>
            <person name="Arnold G.J."/>
            <person name="Basu M.K."/>
            <person name="Bauer D.J."/>
            <person name="Caceres C.E."/>
            <person name="Carmel L."/>
            <person name="Casola C."/>
            <person name="Choi J.H."/>
            <person name="Detter J.C."/>
            <person name="Dong Q."/>
            <person name="Dusheyko S."/>
            <person name="Eads B.D."/>
            <person name="Frohlich T."/>
            <person name="Geiler-Samerotte K.A."/>
            <person name="Gerlach D."/>
            <person name="Hatcher P."/>
            <person name="Jogdeo S."/>
            <person name="Krijgsveld J."/>
            <person name="Kriventseva E.V."/>
            <person name="Kultz D."/>
            <person name="Laforsch C."/>
            <person name="Lindquist E."/>
            <person name="Lopez J."/>
            <person name="Manak J.R."/>
            <person name="Muller J."/>
            <person name="Pangilinan J."/>
            <person name="Patwardhan R.P."/>
            <person name="Pitluck S."/>
            <person name="Pritham E.J."/>
            <person name="Rechtsteiner A."/>
            <person name="Rho M."/>
            <person name="Rogozin I.B."/>
            <person name="Sakarya O."/>
            <person name="Salamov A."/>
            <person name="Schaack S."/>
            <person name="Shapiro H."/>
            <person name="Shiga Y."/>
            <person name="Skalitzky C."/>
            <person name="Smith Z."/>
            <person name="Souvorov A."/>
            <person name="Sung W."/>
            <person name="Tang Z."/>
            <person name="Tsuchiya D."/>
            <person name="Tu H."/>
            <person name="Vos H."/>
            <person name="Wang M."/>
            <person name="Wolf Y.I."/>
            <person name="Yamagata H."/>
            <person name="Yamada T."/>
            <person name="Ye Y."/>
            <person name="Shaw J.R."/>
            <person name="Andrews J."/>
            <person name="Crease T.J."/>
            <person name="Tang H."/>
            <person name="Lucas S.M."/>
            <person name="Robertson H.M."/>
            <person name="Bork P."/>
            <person name="Koonin E.V."/>
            <person name="Zdobnov E.M."/>
            <person name="Grigoriev I.V."/>
            <person name="Lynch M."/>
            <person name="Boore J.L."/>
        </authorList>
    </citation>
    <scope>NUCLEOTIDE SEQUENCE [LARGE SCALE GENOMIC DNA]</scope>
</reference>
<organism evidence="1 2">
    <name type="scientific">Daphnia pulex</name>
    <name type="common">Water flea</name>
    <dbReference type="NCBI Taxonomy" id="6669"/>
    <lineage>
        <taxon>Eukaryota</taxon>
        <taxon>Metazoa</taxon>
        <taxon>Ecdysozoa</taxon>
        <taxon>Arthropoda</taxon>
        <taxon>Crustacea</taxon>
        <taxon>Branchiopoda</taxon>
        <taxon>Diplostraca</taxon>
        <taxon>Cladocera</taxon>
        <taxon>Anomopoda</taxon>
        <taxon>Daphniidae</taxon>
        <taxon>Daphnia</taxon>
    </lineage>
</organism>
<evidence type="ECO:0000313" key="1">
    <source>
        <dbReference type="EMBL" id="EFX60957.1"/>
    </source>
</evidence>
<name>E9I4X4_DAPPU</name>
<sequence length="103" mass="11114">MDSEAETLPETDYREEYEPAMAQVLQTGTNWAAILKTQTNNTADSSTKTTQYADLQAASTLDVDLKAVSKKTFNVAAQVETMVRGNVDVKVQAAVVTRGKADG</sequence>
<dbReference type="KEGG" id="dpx:DAPPUDRAFT_122686"/>
<dbReference type="EMBL" id="GL735248">
    <property type="protein sequence ID" value="EFX60957.1"/>
    <property type="molecule type" value="Genomic_DNA"/>
</dbReference>
<proteinExistence type="predicted"/>